<dbReference type="PANTHER" id="PTHR48022:SF24">
    <property type="entry name" value="HEXOSE TRANSPORTER PROTEIN (AFU_ORTHOLOGUE AFUA_8G04480)"/>
    <property type="match status" value="1"/>
</dbReference>
<evidence type="ECO:0000256" key="4">
    <source>
        <dbReference type="ARBA" id="ARBA00022989"/>
    </source>
</evidence>
<name>R8BI88_PHAM7</name>
<evidence type="ECO:0000259" key="7">
    <source>
        <dbReference type="PROSITE" id="PS50850"/>
    </source>
</evidence>
<evidence type="ECO:0000256" key="1">
    <source>
        <dbReference type="ARBA" id="ARBA00004141"/>
    </source>
</evidence>
<keyword evidence="5 6" id="KW-0472">Membrane</keyword>
<comment type="subcellular location">
    <subcellularLocation>
        <location evidence="1">Membrane</location>
        <topology evidence="1">Multi-pass membrane protein</topology>
    </subcellularLocation>
</comment>
<dbReference type="PANTHER" id="PTHR48022">
    <property type="entry name" value="PLASTIDIC GLUCOSE TRANSPORTER 4"/>
    <property type="match status" value="1"/>
</dbReference>
<dbReference type="GeneID" id="19325990"/>
<dbReference type="PROSITE" id="PS50850">
    <property type="entry name" value="MFS"/>
    <property type="match status" value="1"/>
</dbReference>
<dbReference type="InterPro" id="IPR020846">
    <property type="entry name" value="MFS_dom"/>
</dbReference>
<sequence>MLQWSGNALTSYYLSKVLNSINITDHKTQLLLNAGLQIWGFLSAVIFATLIDKVGRRKLFLIGMSGMGISYVIWTICSAINQETGFKHIGYAGAVLAMIFVFSFWYHACSPIGATYIMEVVPYSLRAKAAMLYQLTGNLAGVYNAFANPVAMEAIAWKYYIVWCVAIAIHLTLIYFFFPETKGRSLEEVAEVFDGPNAVVGTNGLNQKGLDTHADAADAAYDQDDQKGSESFTKGAVVQVDRS</sequence>
<evidence type="ECO:0000256" key="2">
    <source>
        <dbReference type="ARBA" id="ARBA00010992"/>
    </source>
</evidence>
<dbReference type="OrthoDB" id="6133115at2759"/>
<organism evidence="8 9">
    <name type="scientific">Phaeoacremonium minimum (strain UCR-PA7)</name>
    <name type="common">Esca disease fungus</name>
    <name type="synonym">Togninia minima</name>
    <dbReference type="NCBI Taxonomy" id="1286976"/>
    <lineage>
        <taxon>Eukaryota</taxon>
        <taxon>Fungi</taxon>
        <taxon>Dikarya</taxon>
        <taxon>Ascomycota</taxon>
        <taxon>Pezizomycotina</taxon>
        <taxon>Sordariomycetes</taxon>
        <taxon>Sordariomycetidae</taxon>
        <taxon>Togniniales</taxon>
        <taxon>Togniniaceae</taxon>
        <taxon>Phaeoacremonium</taxon>
    </lineage>
</organism>
<dbReference type="GO" id="GO:0016020">
    <property type="term" value="C:membrane"/>
    <property type="evidence" value="ECO:0007669"/>
    <property type="project" value="UniProtKB-SubCell"/>
</dbReference>
<dbReference type="GO" id="GO:0005351">
    <property type="term" value="F:carbohydrate:proton symporter activity"/>
    <property type="evidence" value="ECO:0007669"/>
    <property type="project" value="TreeGrafter"/>
</dbReference>
<gene>
    <name evidence="8" type="ORF">UCRPA7_5435</name>
</gene>
<keyword evidence="4 6" id="KW-1133">Transmembrane helix</keyword>
<evidence type="ECO:0000313" key="8">
    <source>
        <dbReference type="EMBL" id="EON99026.1"/>
    </source>
</evidence>
<protein>
    <submittedName>
        <fullName evidence="8">Putative hexose transporter protein</fullName>
    </submittedName>
</protein>
<dbReference type="InterPro" id="IPR036259">
    <property type="entry name" value="MFS_trans_sf"/>
</dbReference>
<feature type="transmembrane region" description="Helical" evidence="6">
    <location>
        <begin position="129"/>
        <end position="147"/>
    </location>
</feature>
<evidence type="ECO:0000256" key="5">
    <source>
        <dbReference type="ARBA" id="ARBA00023136"/>
    </source>
</evidence>
<dbReference type="InterPro" id="IPR050360">
    <property type="entry name" value="MFS_Sugar_Transporters"/>
</dbReference>
<feature type="transmembrane region" description="Helical" evidence="6">
    <location>
        <begin position="88"/>
        <end position="108"/>
    </location>
</feature>
<dbReference type="AlphaFoldDB" id="R8BI88"/>
<feature type="transmembrane region" description="Helical" evidence="6">
    <location>
        <begin position="58"/>
        <end position="76"/>
    </location>
</feature>
<dbReference type="EMBL" id="KB933181">
    <property type="protein sequence ID" value="EON99026.1"/>
    <property type="molecule type" value="Genomic_DNA"/>
</dbReference>
<dbReference type="InterPro" id="IPR005828">
    <property type="entry name" value="MFS_sugar_transport-like"/>
</dbReference>
<dbReference type="Gene3D" id="1.20.1250.20">
    <property type="entry name" value="MFS general substrate transporter like domains"/>
    <property type="match status" value="1"/>
</dbReference>
<evidence type="ECO:0000256" key="6">
    <source>
        <dbReference type="SAM" id="Phobius"/>
    </source>
</evidence>
<feature type="transmembrane region" description="Helical" evidence="6">
    <location>
        <begin position="30"/>
        <end position="51"/>
    </location>
</feature>
<comment type="similarity">
    <text evidence="2">Belongs to the major facilitator superfamily. Sugar transporter (TC 2.A.1.1) family.</text>
</comment>
<feature type="transmembrane region" description="Helical" evidence="6">
    <location>
        <begin position="159"/>
        <end position="178"/>
    </location>
</feature>
<feature type="domain" description="Major facilitator superfamily (MFS) profile" evidence="7">
    <location>
        <begin position="1"/>
        <end position="182"/>
    </location>
</feature>
<dbReference type="SUPFAM" id="SSF103473">
    <property type="entry name" value="MFS general substrate transporter"/>
    <property type="match status" value="1"/>
</dbReference>
<dbReference type="KEGG" id="tmn:UCRPA7_5435"/>
<dbReference type="Pfam" id="PF00083">
    <property type="entry name" value="Sugar_tr"/>
    <property type="match status" value="1"/>
</dbReference>
<dbReference type="Proteomes" id="UP000014074">
    <property type="component" value="Unassembled WGS sequence"/>
</dbReference>
<evidence type="ECO:0000313" key="9">
    <source>
        <dbReference type="Proteomes" id="UP000014074"/>
    </source>
</evidence>
<reference evidence="9" key="1">
    <citation type="journal article" date="2013" name="Genome Announc.">
        <title>Draft genome sequence of the ascomycete Phaeoacremonium aleophilum strain UCR-PA7, a causal agent of the esca disease complex in grapevines.</title>
        <authorList>
            <person name="Blanco-Ulate B."/>
            <person name="Rolshausen P."/>
            <person name="Cantu D."/>
        </authorList>
    </citation>
    <scope>NUCLEOTIDE SEQUENCE [LARGE SCALE GENOMIC DNA]</scope>
    <source>
        <strain evidence="9">UCR-PA7</strain>
    </source>
</reference>
<dbReference type="HOGENOM" id="CLU_001265_30_0_1"/>
<evidence type="ECO:0000256" key="3">
    <source>
        <dbReference type="ARBA" id="ARBA00022692"/>
    </source>
</evidence>
<dbReference type="RefSeq" id="XP_007916173.1">
    <property type="nucleotide sequence ID" value="XM_007917982.1"/>
</dbReference>
<accession>R8BI88</accession>
<keyword evidence="3 6" id="KW-0812">Transmembrane</keyword>
<keyword evidence="9" id="KW-1185">Reference proteome</keyword>
<proteinExistence type="inferred from homology"/>
<dbReference type="eggNOG" id="KOG0254">
    <property type="taxonomic scope" value="Eukaryota"/>
</dbReference>